<dbReference type="InterPro" id="IPR045713">
    <property type="entry name" value="DUF6069"/>
</dbReference>
<dbReference type="RefSeq" id="WP_167171109.1">
    <property type="nucleotide sequence ID" value="NZ_JAAOYM010000001.1"/>
</dbReference>
<keyword evidence="1" id="KW-0472">Membrane</keyword>
<reference evidence="2 3" key="1">
    <citation type="submission" date="2020-03" db="EMBL/GenBank/DDBJ databases">
        <title>Sequencing the genomes of 1000 actinobacteria strains.</title>
        <authorList>
            <person name="Klenk H.-P."/>
        </authorList>
    </citation>
    <scope>NUCLEOTIDE SEQUENCE [LARGE SCALE GENOMIC DNA]</scope>
    <source>
        <strain evidence="2 3">DSM 45685</strain>
    </source>
</reference>
<accession>A0A7X5URI1</accession>
<comment type="caution">
    <text evidence="2">The sequence shown here is derived from an EMBL/GenBank/DDBJ whole genome shotgun (WGS) entry which is preliminary data.</text>
</comment>
<proteinExistence type="predicted"/>
<evidence type="ECO:0000313" key="3">
    <source>
        <dbReference type="Proteomes" id="UP000545493"/>
    </source>
</evidence>
<name>A0A7X5URI1_9PSEU</name>
<keyword evidence="3" id="KW-1185">Reference proteome</keyword>
<organism evidence="2 3">
    <name type="scientific">Saccharomonospora amisosensis</name>
    <dbReference type="NCBI Taxonomy" id="1128677"/>
    <lineage>
        <taxon>Bacteria</taxon>
        <taxon>Bacillati</taxon>
        <taxon>Actinomycetota</taxon>
        <taxon>Actinomycetes</taxon>
        <taxon>Pseudonocardiales</taxon>
        <taxon>Pseudonocardiaceae</taxon>
        <taxon>Saccharomonospora</taxon>
    </lineage>
</organism>
<feature type="transmembrane region" description="Helical" evidence="1">
    <location>
        <begin position="83"/>
        <end position="106"/>
    </location>
</feature>
<keyword evidence="1" id="KW-1133">Transmembrane helix</keyword>
<evidence type="ECO:0000313" key="2">
    <source>
        <dbReference type="EMBL" id="NIJ12404.1"/>
    </source>
</evidence>
<dbReference type="Pfam" id="PF19545">
    <property type="entry name" value="DUF6069"/>
    <property type="match status" value="1"/>
</dbReference>
<feature type="transmembrane region" description="Helical" evidence="1">
    <location>
        <begin position="112"/>
        <end position="132"/>
    </location>
</feature>
<protein>
    <submittedName>
        <fullName evidence="2">Uncharacterized protein</fullName>
    </submittedName>
</protein>
<dbReference type="AlphaFoldDB" id="A0A7X5URI1"/>
<keyword evidence="1" id="KW-0812">Transmembrane</keyword>
<dbReference type="EMBL" id="JAAOYM010000001">
    <property type="protein sequence ID" value="NIJ12404.1"/>
    <property type="molecule type" value="Genomic_DNA"/>
</dbReference>
<sequence>MKNEVDSTRLWAGGAATAAVAALVAVVGILTARGLAHVAVLAPRGEGAWGGANTVTYAVSAAVVAVAATGLLHVLLLTAPRPLLFFGWIMALLTAIAIVLPLSLYVDWGSKVATALINLAIGFAIIVTLLNVGKAAQRETDRDHSDDSTQQFYP</sequence>
<feature type="transmembrane region" description="Helical" evidence="1">
    <location>
        <begin position="12"/>
        <end position="35"/>
    </location>
</feature>
<evidence type="ECO:0000256" key="1">
    <source>
        <dbReference type="SAM" id="Phobius"/>
    </source>
</evidence>
<feature type="transmembrane region" description="Helical" evidence="1">
    <location>
        <begin position="55"/>
        <end position="76"/>
    </location>
</feature>
<gene>
    <name evidence="2" type="ORF">FHU38_002748</name>
</gene>
<dbReference type="Proteomes" id="UP000545493">
    <property type="component" value="Unassembled WGS sequence"/>
</dbReference>